<gene>
    <name evidence="1" type="ordered locus">Sros_5663</name>
</gene>
<dbReference type="Proteomes" id="UP000002029">
    <property type="component" value="Chromosome"/>
</dbReference>
<dbReference type="EMBL" id="CP001814">
    <property type="protein sequence ID" value="ACZ88413.1"/>
    <property type="molecule type" value="Genomic_DNA"/>
</dbReference>
<reference evidence="1 2" key="1">
    <citation type="journal article" date="2010" name="Stand. Genomic Sci.">
        <title>Complete genome sequence of Streptosporangium roseum type strain (NI 9100).</title>
        <authorList>
            <person name="Nolan M."/>
            <person name="Sikorski J."/>
            <person name="Jando M."/>
            <person name="Lucas S."/>
            <person name="Lapidus A."/>
            <person name="Glavina Del Rio T."/>
            <person name="Chen F."/>
            <person name="Tice H."/>
            <person name="Pitluck S."/>
            <person name="Cheng J.F."/>
            <person name="Chertkov O."/>
            <person name="Sims D."/>
            <person name="Meincke L."/>
            <person name="Brettin T."/>
            <person name="Han C."/>
            <person name="Detter J.C."/>
            <person name="Bruce D."/>
            <person name="Goodwin L."/>
            <person name="Land M."/>
            <person name="Hauser L."/>
            <person name="Chang Y.J."/>
            <person name="Jeffries C.D."/>
            <person name="Ivanova N."/>
            <person name="Mavromatis K."/>
            <person name="Mikhailova N."/>
            <person name="Chen A."/>
            <person name="Palaniappan K."/>
            <person name="Chain P."/>
            <person name="Rohde M."/>
            <person name="Goker M."/>
            <person name="Bristow J."/>
            <person name="Eisen J.A."/>
            <person name="Markowitz V."/>
            <person name="Hugenholtz P."/>
            <person name="Kyrpides N.C."/>
            <person name="Klenk H.P."/>
        </authorList>
    </citation>
    <scope>NUCLEOTIDE SEQUENCE [LARGE SCALE GENOMIC DNA]</scope>
    <source>
        <strain evidence="2">ATCC 12428 / DSM 43021 / JCM 3005 / NI 9100</strain>
    </source>
</reference>
<sequence length="33" mass="3616">MAGEGKPADPIEKADALWAQAYRAEKLAQGSRW</sequence>
<keyword evidence="2" id="KW-1185">Reference proteome</keyword>
<dbReference type="AlphaFoldDB" id="D2AR72"/>
<evidence type="ECO:0000313" key="1">
    <source>
        <dbReference type="EMBL" id="ACZ88413.1"/>
    </source>
</evidence>
<proteinExistence type="predicted"/>
<name>D2AR72_STRRD</name>
<dbReference type="HOGENOM" id="CLU_3384126_0_0_11"/>
<protein>
    <submittedName>
        <fullName evidence="1">Uncharacterized protein</fullName>
    </submittedName>
</protein>
<accession>D2AR72</accession>
<organism evidence="1 2">
    <name type="scientific">Streptosporangium roseum (strain ATCC 12428 / DSM 43021 / JCM 3005 / KCTC 9067 / NCIMB 10171 / NRRL 2505 / NI 9100)</name>
    <dbReference type="NCBI Taxonomy" id="479432"/>
    <lineage>
        <taxon>Bacteria</taxon>
        <taxon>Bacillati</taxon>
        <taxon>Actinomycetota</taxon>
        <taxon>Actinomycetes</taxon>
        <taxon>Streptosporangiales</taxon>
        <taxon>Streptosporangiaceae</taxon>
        <taxon>Streptosporangium</taxon>
    </lineage>
</organism>
<evidence type="ECO:0000313" key="2">
    <source>
        <dbReference type="Proteomes" id="UP000002029"/>
    </source>
</evidence>
<dbReference type="KEGG" id="sro:Sros_5663"/>